<feature type="region of interest" description="Disordered" evidence="1">
    <location>
        <begin position="1"/>
        <end position="47"/>
    </location>
</feature>
<sequence>MVGGGDRPGAFGEQAHDSVADGETPIVWTGFEDNTGRLDTHHRLGVG</sequence>
<gene>
    <name evidence="2" type="ORF">BZL29_8291</name>
</gene>
<feature type="compositionally biased region" description="Basic and acidic residues" evidence="1">
    <location>
        <begin position="34"/>
        <end position="47"/>
    </location>
</feature>
<dbReference type="EMBL" id="MVBN01000013">
    <property type="protein sequence ID" value="OOK64316.1"/>
    <property type="molecule type" value="Genomic_DNA"/>
</dbReference>
<evidence type="ECO:0000313" key="2">
    <source>
        <dbReference type="EMBL" id="OOK64316.1"/>
    </source>
</evidence>
<name>A0A1V3WD20_MYCKA</name>
<reference evidence="2 3" key="1">
    <citation type="submission" date="2017-02" db="EMBL/GenBank/DDBJ databases">
        <title>Complete genome sequences of Mycobacterium kansasii strains isolated from rhesus macaques.</title>
        <authorList>
            <person name="Panda A."/>
            <person name="Nagaraj S."/>
            <person name="Zhao X."/>
            <person name="Tettelin H."/>
            <person name="Detolla L.J."/>
        </authorList>
    </citation>
    <scope>NUCLEOTIDE SEQUENCE [LARGE SCALE GENOMIC DNA]</scope>
    <source>
        <strain evidence="2 3">11-3469</strain>
    </source>
</reference>
<evidence type="ECO:0000313" key="3">
    <source>
        <dbReference type="Proteomes" id="UP000188532"/>
    </source>
</evidence>
<accession>A0A1V3WD20</accession>
<evidence type="ECO:0000256" key="1">
    <source>
        <dbReference type="SAM" id="MobiDB-lite"/>
    </source>
</evidence>
<proteinExistence type="predicted"/>
<organism evidence="2 3">
    <name type="scientific">Mycobacterium kansasii</name>
    <dbReference type="NCBI Taxonomy" id="1768"/>
    <lineage>
        <taxon>Bacteria</taxon>
        <taxon>Bacillati</taxon>
        <taxon>Actinomycetota</taxon>
        <taxon>Actinomycetes</taxon>
        <taxon>Mycobacteriales</taxon>
        <taxon>Mycobacteriaceae</taxon>
        <taxon>Mycobacterium</taxon>
    </lineage>
</organism>
<dbReference type="AlphaFoldDB" id="A0A1V3WD20"/>
<protein>
    <submittedName>
        <fullName evidence="2">Putative type I polyketide synthase domain protein</fullName>
    </submittedName>
</protein>
<comment type="caution">
    <text evidence="2">The sequence shown here is derived from an EMBL/GenBank/DDBJ whole genome shotgun (WGS) entry which is preliminary data.</text>
</comment>
<dbReference type="Proteomes" id="UP000188532">
    <property type="component" value="Unassembled WGS sequence"/>
</dbReference>